<evidence type="ECO:0000313" key="2">
    <source>
        <dbReference type="WBParaSite" id="PEQ_0001415601-mRNA-1"/>
    </source>
</evidence>
<proteinExistence type="predicted"/>
<sequence>MILFRTFQCFGEGEFKKGSLFVFSIEDSGPELLSALLNHTITHRNLVEQVADKLSGREAAALIDRLVALIDMQELDVDRYRNILELLAVLVDGCAQRMLWDGKCHDAIRRAANCITEEVCIVCCSSSGYDLEVWLPLTRQRSSPGSKKRLTVL</sequence>
<name>A0A914S5Q5_PAREQ</name>
<dbReference type="InterPro" id="IPR057711">
    <property type="entry name" value="DUF7951"/>
</dbReference>
<protein>
    <submittedName>
        <fullName evidence="2">Uncharacterized protein</fullName>
    </submittedName>
</protein>
<accession>A0A914S5Q5</accession>
<dbReference type="Proteomes" id="UP000887564">
    <property type="component" value="Unplaced"/>
</dbReference>
<keyword evidence="1" id="KW-1185">Reference proteome</keyword>
<dbReference type="WBParaSite" id="PEQ_0001415601-mRNA-1">
    <property type="protein sequence ID" value="PEQ_0001415601-mRNA-1"/>
    <property type="gene ID" value="PEQ_0001415601"/>
</dbReference>
<evidence type="ECO:0000313" key="1">
    <source>
        <dbReference type="Proteomes" id="UP000887564"/>
    </source>
</evidence>
<reference evidence="2" key="1">
    <citation type="submission" date="2022-11" db="UniProtKB">
        <authorList>
            <consortium name="WormBaseParasite"/>
        </authorList>
    </citation>
    <scope>IDENTIFICATION</scope>
</reference>
<organism evidence="1 2">
    <name type="scientific">Parascaris equorum</name>
    <name type="common">Equine roundworm</name>
    <dbReference type="NCBI Taxonomy" id="6256"/>
    <lineage>
        <taxon>Eukaryota</taxon>
        <taxon>Metazoa</taxon>
        <taxon>Ecdysozoa</taxon>
        <taxon>Nematoda</taxon>
        <taxon>Chromadorea</taxon>
        <taxon>Rhabditida</taxon>
        <taxon>Spirurina</taxon>
        <taxon>Ascaridomorpha</taxon>
        <taxon>Ascaridoidea</taxon>
        <taxon>Ascarididae</taxon>
        <taxon>Parascaris</taxon>
    </lineage>
</organism>
<dbReference type="AlphaFoldDB" id="A0A914S5Q5"/>
<dbReference type="Pfam" id="PF25824">
    <property type="entry name" value="DUF7951"/>
    <property type="match status" value="1"/>
</dbReference>